<gene>
    <name evidence="3" type="ORF">IV53_GL000632</name>
</gene>
<evidence type="ECO:0000256" key="2">
    <source>
        <dbReference type="SAM" id="MobiDB-lite"/>
    </source>
</evidence>
<evidence type="ECO:0000256" key="1">
    <source>
        <dbReference type="ARBA" id="ARBA00005721"/>
    </source>
</evidence>
<dbReference type="Pfam" id="PF03780">
    <property type="entry name" value="Asp23"/>
    <property type="match status" value="1"/>
</dbReference>
<evidence type="ECO:0000313" key="3">
    <source>
        <dbReference type="EMBL" id="KRN88667.1"/>
    </source>
</evidence>
<name>A0A0R2KHB6_9LACO</name>
<comment type="caution">
    <text evidence="3">The sequence shown here is derived from an EMBL/GenBank/DDBJ whole genome shotgun (WGS) entry which is preliminary data.</text>
</comment>
<dbReference type="PATRIC" id="fig|1122146.4.peg.648"/>
<protein>
    <submittedName>
        <fullName evidence="3">Alkaline shock protein</fullName>
    </submittedName>
</protein>
<dbReference type="PANTHER" id="PTHR34297">
    <property type="entry name" value="HYPOTHETICAL CYTOSOLIC PROTEIN-RELATED"/>
    <property type="match status" value="1"/>
</dbReference>
<comment type="similarity">
    <text evidence="1">Belongs to the asp23 family.</text>
</comment>
<organism evidence="3 4">
    <name type="scientific">Ligilactobacillus ceti DSM 22408</name>
    <dbReference type="NCBI Taxonomy" id="1122146"/>
    <lineage>
        <taxon>Bacteria</taxon>
        <taxon>Bacillati</taxon>
        <taxon>Bacillota</taxon>
        <taxon>Bacilli</taxon>
        <taxon>Lactobacillales</taxon>
        <taxon>Lactobacillaceae</taxon>
        <taxon>Ligilactobacillus</taxon>
    </lineage>
</organism>
<feature type="region of interest" description="Disordered" evidence="2">
    <location>
        <begin position="123"/>
        <end position="145"/>
    </location>
</feature>
<dbReference type="InterPro" id="IPR005531">
    <property type="entry name" value="Asp23"/>
</dbReference>
<proteinExistence type="inferred from homology"/>
<dbReference type="STRING" id="1122146.IV53_GL000632"/>
<keyword evidence="4" id="KW-1185">Reference proteome</keyword>
<reference evidence="3 4" key="1">
    <citation type="journal article" date="2015" name="Genome Announc.">
        <title>Expanding the biotechnology potential of lactobacilli through comparative genomics of 213 strains and associated genera.</title>
        <authorList>
            <person name="Sun Z."/>
            <person name="Harris H.M."/>
            <person name="McCann A."/>
            <person name="Guo C."/>
            <person name="Argimon S."/>
            <person name="Zhang W."/>
            <person name="Yang X."/>
            <person name="Jeffery I.B."/>
            <person name="Cooney J.C."/>
            <person name="Kagawa T.F."/>
            <person name="Liu W."/>
            <person name="Song Y."/>
            <person name="Salvetti E."/>
            <person name="Wrobel A."/>
            <person name="Rasinkangas P."/>
            <person name="Parkhill J."/>
            <person name="Rea M.C."/>
            <person name="O'Sullivan O."/>
            <person name="Ritari J."/>
            <person name="Douillard F.P."/>
            <person name="Paul Ross R."/>
            <person name="Yang R."/>
            <person name="Briner A.E."/>
            <person name="Felis G.E."/>
            <person name="de Vos W.M."/>
            <person name="Barrangou R."/>
            <person name="Klaenhammer T.R."/>
            <person name="Caufield P.W."/>
            <person name="Cui Y."/>
            <person name="Zhang H."/>
            <person name="O'Toole P.W."/>
        </authorList>
    </citation>
    <scope>NUCLEOTIDE SEQUENCE [LARGE SCALE GENOMIC DNA]</scope>
    <source>
        <strain evidence="3 4">DSM 22408</strain>
    </source>
</reference>
<accession>A0A0R2KHB6</accession>
<dbReference type="EMBL" id="JQBZ01000025">
    <property type="protein sequence ID" value="KRN88667.1"/>
    <property type="molecule type" value="Genomic_DNA"/>
</dbReference>
<dbReference type="RefSeq" id="WP_027107071.1">
    <property type="nucleotide sequence ID" value="NZ_JQBZ01000025.1"/>
</dbReference>
<dbReference type="OrthoDB" id="9793465at2"/>
<dbReference type="PANTHER" id="PTHR34297:SF1">
    <property type="entry name" value="ASP23_GLS24 FAMILY ENVELOPE STRESS RESPONSE PROTEIN"/>
    <property type="match status" value="1"/>
</dbReference>
<dbReference type="Proteomes" id="UP000051500">
    <property type="component" value="Unassembled WGS sequence"/>
</dbReference>
<dbReference type="eggNOG" id="COG1302">
    <property type="taxonomic scope" value="Bacteria"/>
</dbReference>
<evidence type="ECO:0000313" key="4">
    <source>
        <dbReference type="Proteomes" id="UP000051500"/>
    </source>
</evidence>
<sequence length="145" mass="15813">MAEDNNIVLTSQEPSLGEVRIAPEVIEIIIGIAASKVDGVYSMRGSLANSLSELFGRHSRGKGVKLEKDDSQLSVDVYAFLDYGVAVPKVAVSIQEKVRQQVLFMTGLELAEVNVHVEGVVPEQEKEEQVVDPDNLFDENNGDEA</sequence>
<dbReference type="AlphaFoldDB" id="A0A0R2KHB6"/>
<feature type="compositionally biased region" description="Acidic residues" evidence="2">
    <location>
        <begin position="135"/>
        <end position="145"/>
    </location>
</feature>